<dbReference type="Proteomes" id="UP001230504">
    <property type="component" value="Unassembled WGS sequence"/>
</dbReference>
<protein>
    <submittedName>
        <fullName evidence="2">Uncharacterized protein</fullName>
    </submittedName>
</protein>
<dbReference type="GeneID" id="85435795"/>
<dbReference type="EMBL" id="JAHLJV010000030">
    <property type="protein sequence ID" value="KAK1590569.1"/>
    <property type="molecule type" value="Genomic_DNA"/>
</dbReference>
<keyword evidence="3" id="KW-1185">Reference proteome</keyword>
<reference evidence="2" key="1">
    <citation type="submission" date="2021-06" db="EMBL/GenBank/DDBJ databases">
        <title>Comparative genomics, transcriptomics and evolutionary studies reveal genomic signatures of adaptation to plant cell wall in hemibiotrophic fungi.</title>
        <authorList>
            <consortium name="DOE Joint Genome Institute"/>
            <person name="Baroncelli R."/>
            <person name="Diaz J.F."/>
            <person name="Benocci T."/>
            <person name="Peng M."/>
            <person name="Battaglia E."/>
            <person name="Haridas S."/>
            <person name="Andreopoulos W."/>
            <person name="Labutti K."/>
            <person name="Pangilinan J."/>
            <person name="Floch G.L."/>
            <person name="Makela M.R."/>
            <person name="Henrissat B."/>
            <person name="Grigoriev I.V."/>
            <person name="Crouch J.A."/>
            <person name="De Vries R.P."/>
            <person name="Sukno S.A."/>
            <person name="Thon M.R."/>
        </authorList>
    </citation>
    <scope>NUCLEOTIDE SEQUENCE</scope>
    <source>
        <strain evidence="2">CBS 125086</strain>
    </source>
</reference>
<dbReference type="RefSeq" id="XP_060414051.1">
    <property type="nucleotide sequence ID" value="XM_060551555.1"/>
</dbReference>
<gene>
    <name evidence="2" type="ORF">LY79DRAFT_213695</name>
</gene>
<evidence type="ECO:0000256" key="1">
    <source>
        <dbReference type="SAM" id="MobiDB-lite"/>
    </source>
</evidence>
<evidence type="ECO:0000313" key="2">
    <source>
        <dbReference type="EMBL" id="KAK1590569.1"/>
    </source>
</evidence>
<dbReference type="AlphaFoldDB" id="A0AAD8V5P8"/>
<feature type="region of interest" description="Disordered" evidence="1">
    <location>
        <begin position="86"/>
        <end position="107"/>
    </location>
</feature>
<proteinExistence type="predicted"/>
<accession>A0AAD8V5P8</accession>
<evidence type="ECO:0000313" key="3">
    <source>
        <dbReference type="Proteomes" id="UP001230504"/>
    </source>
</evidence>
<comment type="caution">
    <text evidence="2">The sequence shown here is derived from an EMBL/GenBank/DDBJ whole genome shotgun (WGS) entry which is preliminary data.</text>
</comment>
<sequence>MRKIRVRVWISADGRCRINAGAGPSCHVNYDVLCKPLYYVFVRIRTYPYLGTSRRGKEMEGGREQKRDKESCLSVRFSSWPLSRRHREALVSGSPPPTKKDVPRLPKPLRNLGNKLLGLAKWLKEVQNRRHPLWYQV</sequence>
<organism evidence="2 3">
    <name type="scientific">Colletotrichum navitas</name>
    <dbReference type="NCBI Taxonomy" id="681940"/>
    <lineage>
        <taxon>Eukaryota</taxon>
        <taxon>Fungi</taxon>
        <taxon>Dikarya</taxon>
        <taxon>Ascomycota</taxon>
        <taxon>Pezizomycotina</taxon>
        <taxon>Sordariomycetes</taxon>
        <taxon>Hypocreomycetidae</taxon>
        <taxon>Glomerellales</taxon>
        <taxon>Glomerellaceae</taxon>
        <taxon>Colletotrichum</taxon>
        <taxon>Colletotrichum graminicola species complex</taxon>
    </lineage>
</organism>
<name>A0AAD8V5P8_9PEZI</name>